<dbReference type="EMBL" id="JACIEQ010000002">
    <property type="protein sequence ID" value="MBB4022131.1"/>
    <property type="molecule type" value="Genomic_DNA"/>
</dbReference>
<dbReference type="SMART" id="SM00935">
    <property type="entry name" value="OmpH"/>
    <property type="match status" value="1"/>
</dbReference>
<feature type="region of interest" description="Disordered" evidence="1">
    <location>
        <begin position="181"/>
        <end position="208"/>
    </location>
</feature>
<dbReference type="Pfam" id="PF03938">
    <property type="entry name" value="OmpH"/>
    <property type="match status" value="1"/>
</dbReference>
<evidence type="ECO:0000313" key="3">
    <source>
        <dbReference type="EMBL" id="MBB4022131.1"/>
    </source>
</evidence>
<dbReference type="GO" id="GO:0051082">
    <property type="term" value="F:unfolded protein binding"/>
    <property type="evidence" value="ECO:0007669"/>
    <property type="project" value="InterPro"/>
</dbReference>
<organism evidence="3 4">
    <name type="scientific">Actibacterium naphthalenivorans</name>
    <dbReference type="NCBI Taxonomy" id="1614693"/>
    <lineage>
        <taxon>Bacteria</taxon>
        <taxon>Pseudomonadati</taxon>
        <taxon>Pseudomonadota</taxon>
        <taxon>Alphaproteobacteria</taxon>
        <taxon>Rhodobacterales</taxon>
        <taxon>Roseobacteraceae</taxon>
        <taxon>Actibacterium</taxon>
    </lineage>
</organism>
<dbReference type="InterPro" id="IPR024930">
    <property type="entry name" value="Skp_dom_sf"/>
</dbReference>
<sequence length="208" mass="22451">MRRLVIALGLLSGLAAGPLGAQEQNLVVRSPVVTIDQERLFNESAYGKAILAGLEAEGASLAAENRQIEEQLVAEERALTSERAGMDPAEFRKRAMAFDERVVSIRAEQDEKARALGRRRDTAQANFYQTILPVLTQIVRERGAVVVLESRAVILSAEQIDITGDAIERIDTLTVQQSIEGGNVPLLPGGLAPPSDPAENGDETTPQQ</sequence>
<reference evidence="3" key="1">
    <citation type="submission" date="2020-08" db="EMBL/GenBank/DDBJ databases">
        <title>Genomic Encyclopedia of Type Strains, Phase IV (KMG-IV): sequencing the most valuable type-strain genomes for metagenomic binning, comparative biology and taxonomic classification.</title>
        <authorList>
            <person name="Goeker M."/>
        </authorList>
    </citation>
    <scope>NUCLEOTIDE SEQUENCE [LARGE SCALE GENOMIC DNA]</scope>
    <source>
        <strain evidence="3">DSM 105040</strain>
    </source>
</reference>
<dbReference type="RefSeq" id="WP_054538808.1">
    <property type="nucleotide sequence ID" value="NZ_JACIEQ010000002.1"/>
</dbReference>
<dbReference type="InterPro" id="IPR005632">
    <property type="entry name" value="Chaperone_Skp"/>
</dbReference>
<evidence type="ECO:0000256" key="2">
    <source>
        <dbReference type="SAM" id="SignalP"/>
    </source>
</evidence>
<protein>
    <submittedName>
        <fullName evidence="3">Skp family chaperone for outer membrane proteins</fullName>
    </submittedName>
</protein>
<comment type="caution">
    <text evidence="3">The sequence shown here is derived from an EMBL/GenBank/DDBJ whole genome shotgun (WGS) entry which is preliminary data.</text>
</comment>
<evidence type="ECO:0000313" key="4">
    <source>
        <dbReference type="Proteomes" id="UP000585681"/>
    </source>
</evidence>
<name>A0A840C859_9RHOB</name>
<keyword evidence="2" id="KW-0732">Signal</keyword>
<keyword evidence="4" id="KW-1185">Reference proteome</keyword>
<proteinExistence type="predicted"/>
<feature type="chain" id="PRO_5032474259" evidence="2">
    <location>
        <begin position="22"/>
        <end position="208"/>
    </location>
</feature>
<dbReference type="Gene3D" id="3.30.910.20">
    <property type="entry name" value="Skp domain"/>
    <property type="match status" value="1"/>
</dbReference>
<feature type="signal peptide" evidence="2">
    <location>
        <begin position="1"/>
        <end position="21"/>
    </location>
</feature>
<evidence type="ECO:0000256" key="1">
    <source>
        <dbReference type="SAM" id="MobiDB-lite"/>
    </source>
</evidence>
<gene>
    <name evidence="3" type="ORF">GGR17_001940</name>
</gene>
<accession>A0A840C859</accession>
<dbReference type="AlphaFoldDB" id="A0A840C859"/>
<dbReference type="Proteomes" id="UP000585681">
    <property type="component" value="Unassembled WGS sequence"/>
</dbReference>
<dbReference type="SUPFAM" id="SSF111384">
    <property type="entry name" value="OmpH-like"/>
    <property type="match status" value="1"/>
</dbReference>